<feature type="non-terminal residue" evidence="1">
    <location>
        <position position="275"/>
    </location>
</feature>
<gene>
    <name evidence="1" type="ORF">BDN70DRAFT_820540</name>
</gene>
<organism evidence="1 2">
    <name type="scientific">Pholiota conissans</name>
    <dbReference type="NCBI Taxonomy" id="109636"/>
    <lineage>
        <taxon>Eukaryota</taxon>
        <taxon>Fungi</taxon>
        <taxon>Dikarya</taxon>
        <taxon>Basidiomycota</taxon>
        <taxon>Agaricomycotina</taxon>
        <taxon>Agaricomycetes</taxon>
        <taxon>Agaricomycetidae</taxon>
        <taxon>Agaricales</taxon>
        <taxon>Agaricineae</taxon>
        <taxon>Strophariaceae</taxon>
        <taxon>Pholiota</taxon>
    </lineage>
</organism>
<name>A0A9P5YJL6_9AGAR</name>
<dbReference type="AlphaFoldDB" id="A0A9P5YJL6"/>
<evidence type="ECO:0000313" key="2">
    <source>
        <dbReference type="Proteomes" id="UP000807469"/>
    </source>
</evidence>
<comment type="caution">
    <text evidence="1">The sequence shown here is derived from an EMBL/GenBank/DDBJ whole genome shotgun (WGS) entry which is preliminary data.</text>
</comment>
<dbReference type="EMBL" id="MU155775">
    <property type="protein sequence ID" value="KAF9471032.1"/>
    <property type="molecule type" value="Genomic_DNA"/>
</dbReference>
<proteinExistence type="predicted"/>
<protein>
    <recommendedName>
        <fullName evidence="3">Peptidase A2 domain-containing protein</fullName>
    </recommendedName>
</protein>
<dbReference type="OrthoDB" id="3068303at2759"/>
<dbReference type="CDD" id="cd00303">
    <property type="entry name" value="retropepsin_like"/>
    <property type="match status" value="1"/>
</dbReference>
<dbReference type="Gene3D" id="2.40.70.10">
    <property type="entry name" value="Acid Proteases"/>
    <property type="match status" value="1"/>
</dbReference>
<reference evidence="1" key="1">
    <citation type="submission" date="2020-11" db="EMBL/GenBank/DDBJ databases">
        <authorList>
            <consortium name="DOE Joint Genome Institute"/>
            <person name="Ahrendt S."/>
            <person name="Riley R."/>
            <person name="Andreopoulos W."/>
            <person name="Labutti K."/>
            <person name="Pangilinan J."/>
            <person name="Ruiz-Duenas F.J."/>
            <person name="Barrasa J.M."/>
            <person name="Sanchez-Garcia M."/>
            <person name="Camarero S."/>
            <person name="Miyauchi S."/>
            <person name="Serrano A."/>
            <person name="Linde D."/>
            <person name="Babiker R."/>
            <person name="Drula E."/>
            <person name="Ayuso-Fernandez I."/>
            <person name="Pacheco R."/>
            <person name="Padilla G."/>
            <person name="Ferreira P."/>
            <person name="Barriuso J."/>
            <person name="Kellner H."/>
            <person name="Castanera R."/>
            <person name="Alfaro M."/>
            <person name="Ramirez L."/>
            <person name="Pisabarro A.G."/>
            <person name="Kuo A."/>
            <person name="Tritt A."/>
            <person name="Lipzen A."/>
            <person name="He G."/>
            <person name="Yan M."/>
            <person name="Ng V."/>
            <person name="Cullen D."/>
            <person name="Martin F."/>
            <person name="Rosso M.-N."/>
            <person name="Henrissat B."/>
            <person name="Hibbett D."/>
            <person name="Martinez A.T."/>
            <person name="Grigoriev I.V."/>
        </authorList>
    </citation>
    <scope>NUCLEOTIDE SEQUENCE</scope>
    <source>
        <strain evidence="1">CIRM-BRFM 674</strain>
    </source>
</reference>
<evidence type="ECO:0008006" key="3">
    <source>
        <dbReference type="Google" id="ProtNLM"/>
    </source>
</evidence>
<accession>A0A9P5YJL6</accession>
<keyword evidence="2" id="KW-1185">Reference proteome</keyword>
<dbReference type="Proteomes" id="UP000807469">
    <property type="component" value="Unassembled WGS sequence"/>
</dbReference>
<sequence>MDAGELPGVYVARKGRSLPEGLGSLGSRALQIRAKVHTQEEVDVVARLDSGADITLMSEDFYNSIPDLPRLKEGLRMKLYHLTGNAKVLGYVRTTLFAVATDGTVVSFELEAYVVRGMRVPLLIGEDFQTTYELGLDRFASGRTEVRVGRDSQLVIEASSALSIDLGFEIRQAYTTQSFVRSRAVRQGRAKAKFDSKESVVTAAEDVLVQPGSVHNVRLDGPFDGSDNWIVEKIVIGTDTTDILAAPTTWVNVAHPYLPIANPSARPWYIRKGDV</sequence>
<dbReference type="InterPro" id="IPR021109">
    <property type="entry name" value="Peptidase_aspartic_dom_sf"/>
</dbReference>
<evidence type="ECO:0000313" key="1">
    <source>
        <dbReference type="EMBL" id="KAF9471032.1"/>
    </source>
</evidence>